<feature type="region of interest" description="Disordered" evidence="1">
    <location>
        <begin position="475"/>
        <end position="497"/>
    </location>
</feature>
<protein>
    <recommendedName>
        <fullName evidence="2">tRNA-specific 2-thiouridylase MnmA-like C-terminal domain-containing protein</fullName>
    </recommendedName>
</protein>
<evidence type="ECO:0000313" key="3">
    <source>
        <dbReference type="EMBL" id="GMI33447.1"/>
    </source>
</evidence>
<dbReference type="GO" id="GO:0002143">
    <property type="term" value="P:tRNA wobble position uridine thiolation"/>
    <property type="evidence" value="ECO:0007669"/>
    <property type="project" value="TreeGrafter"/>
</dbReference>
<accession>A0A9W7L5D3</accession>
<evidence type="ECO:0000256" key="1">
    <source>
        <dbReference type="SAM" id="MobiDB-lite"/>
    </source>
</evidence>
<dbReference type="PANTHER" id="PTHR11933">
    <property type="entry name" value="TRNA 5-METHYLAMINOMETHYL-2-THIOURIDYLATE -METHYLTRANSFERASE"/>
    <property type="match status" value="1"/>
</dbReference>
<dbReference type="PANTHER" id="PTHR11933:SF5">
    <property type="entry name" value="MITOCHONDRIAL TRNA-SPECIFIC 2-THIOURIDYLASE 1"/>
    <property type="match status" value="1"/>
</dbReference>
<dbReference type="Gene3D" id="3.40.50.620">
    <property type="entry name" value="HUPs"/>
    <property type="match status" value="1"/>
</dbReference>
<dbReference type="InterPro" id="IPR046885">
    <property type="entry name" value="MnmA-like_C"/>
</dbReference>
<feature type="compositionally biased region" description="Basic and acidic residues" evidence="1">
    <location>
        <begin position="475"/>
        <end position="487"/>
    </location>
</feature>
<dbReference type="OrthoDB" id="3685at2759"/>
<dbReference type="InterPro" id="IPR014729">
    <property type="entry name" value="Rossmann-like_a/b/a_fold"/>
</dbReference>
<sequence>MPPSPPLRVLCALSSGVDSSVSALMCLRPSPSLLTSLQSTAKKNGWEGKVGEVGTRVEVAGVHVSSWSDHDNPNGGQYCETSNQDYRRVQSLASHLSTIPTLPTITWSPTVYRLDLVREYWTSVFSPFVDSLSLNVSPHSRTIVTPNPDVSCNEFIKFGHLRKKAVNDMGYHVLVTGHYASLNGGMWEGEDLSKDQTYFLCTTRMEDFQGVHFPLEHTLKGGPRASTGKTGKDDTGVLPDVKSTLPIPAATATTRDIAAHFNLPSASAPDSTGICFVNPPPTSTGGSSVRGVGGVTDFNKFLSSFTEIPERNDRMGIYEDIDTGSVVGQFEITDSNNPLLLTMGQSAKIPGAPVKYFVAGRGETKKGEGRVIKVAGGTRNENLYRDRVEVKVGFNFMDGNMGENGRAMGRVRHLQPLVPCTYTIKPSGSVSVLFDRPLRAPCIGQVLCLYSSLPGEGGRRRKVLGGGRIDGLGRNYKEMGKRVEEPAKSGANDKSVP</sequence>
<dbReference type="Pfam" id="PF20258">
    <property type="entry name" value="tRNA_Me_trans_C"/>
    <property type="match status" value="1"/>
</dbReference>
<dbReference type="Proteomes" id="UP001165065">
    <property type="component" value="Unassembled WGS sequence"/>
</dbReference>
<organism evidence="3 4">
    <name type="scientific">Triparma columacea</name>
    <dbReference type="NCBI Taxonomy" id="722753"/>
    <lineage>
        <taxon>Eukaryota</taxon>
        <taxon>Sar</taxon>
        <taxon>Stramenopiles</taxon>
        <taxon>Ochrophyta</taxon>
        <taxon>Bolidophyceae</taxon>
        <taxon>Parmales</taxon>
        <taxon>Triparmaceae</taxon>
        <taxon>Triparma</taxon>
    </lineage>
</organism>
<dbReference type="SUPFAM" id="SSF52402">
    <property type="entry name" value="Adenine nucleotide alpha hydrolases-like"/>
    <property type="match status" value="1"/>
</dbReference>
<reference evidence="4" key="1">
    <citation type="journal article" date="2023" name="Commun. Biol.">
        <title>Genome analysis of Parmales, the sister group of diatoms, reveals the evolutionary specialization of diatoms from phago-mixotrophs to photoautotrophs.</title>
        <authorList>
            <person name="Ban H."/>
            <person name="Sato S."/>
            <person name="Yoshikawa S."/>
            <person name="Yamada K."/>
            <person name="Nakamura Y."/>
            <person name="Ichinomiya M."/>
            <person name="Sato N."/>
            <person name="Blanc-Mathieu R."/>
            <person name="Endo H."/>
            <person name="Kuwata A."/>
            <person name="Ogata H."/>
        </authorList>
    </citation>
    <scope>NUCLEOTIDE SEQUENCE [LARGE SCALE GENOMIC DNA]</scope>
</reference>
<name>A0A9W7L5D3_9STRA</name>
<evidence type="ECO:0000313" key="4">
    <source>
        <dbReference type="Proteomes" id="UP001165065"/>
    </source>
</evidence>
<dbReference type="AlphaFoldDB" id="A0A9W7L5D3"/>
<dbReference type="Pfam" id="PF03054">
    <property type="entry name" value="tRNA_Me_trans"/>
    <property type="match status" value="1"/>
</dbReference>
<evidence type="ECO:0000259" key="2">
    <source>
        <dbReference type="Pfam" id="PF20258"/>
    </source>
</evidence>
<keyword evidence="4" id="KW-1185">Reference proteome</keyword>
<gene>
    <name evidence="3" type="ORF">TrCOL_g13608</name>
</gene>
<feature type="domain" description="tRNA-specific 2-thiouridylase MnmA-like C-terminal" evidence="2">
    <location>
        <begin position="397"/>
        <end position="469"/>
    </location>
</feature>
<dbReference type="EMBL" id="BRYA01000821">
    <property type="protein sequence ID" value="GMI33447.1"/>
    <property type="molecule type" value="Genomic_DNA"/>
</dbReference>
<feature type="region of interest" description="Disordered" evidence="1">
    <location>
        <begin position="219"/>
        <end position="241"/>
    </location>
</feature>
<dbReference type="Gene3D" id="2.40.30.10">
    <property type="entry name" value="Translation factors"/>
    <property type="match status" value="1"/>
</dbReference>
<comment type="caution">
    <text evidence="3">The sequence shown here is derived from an EMBL/GenBank/DDBJ whole genome shotgun (WGS) entry which is preliminary data.</text>
</comment>
<proteinExistence type="predicted"/>